<reference evidence="2 3" key="1">
    <citation type="submission" date="2011-08" db="EMBL/GenBank/DDBJ databases">
        <title>The Genome Sequence of Oribacterium sp. ACB7.</title>
        <authorList>
            <consortium name="The Broad Institute Genome Sequencing Platform"/>
            <person name="Earl A."/>
            <person name="Ward D."/>
            <person name="Feldgarden M."/>
            <person name="Gevers D."/>
            <person name="Sizova M."/>
            <person name="Hazen A."/>
            <person name="Epstein S."/>
            <person name="Young S.K."/>
            <person name="Zeng Q."/>
            <person name="Gargeya S."/>
            <person name="Fitzgerald M."/>
            <person name="Haas B."/>
            <person name="Abouelleil A."/>
            <person name="Alvarado L."/>
            <person name="Arachchi H.M."/>
            <person name="Berlin A."/>
            <person name="Brown A."/>
            <person name="Chapman S.B."/>
            <person name="Chen Z."/>
            <person name="Dunbar C."/>
            <person name="Freedman E."/>
            <person name="Gearin G."/>
            <person name="Gellesch M."/>
            <person name="Goldberg J."/>
            <person name="Griggs A."/>
            <person name="Gujja S."/>
            <person name="Heiman D."/>
            <person name="Howarth C."/>
            <person name="Larson L."/>
            <person name="Lui A."/>
            <person name="MacDonald P.J.P."/>
            <person name="Montmayeur A."/>
            <person name="Murphy C."/>
            <person name="Neiman D."/>
            <person name="Pearson M."/>
            <person name="Priest M."/>
            <person name="Roberts A."/>
            <person name="Saif S."/>
            <person name="Shea T."/>
            <person name="Shenoy N."/>
            <person name="Sisk P."/>
            <person name="Stolte C."/>
            <person name="Sykes S."/>
            <person name="Wortman J."/>
            <person name="Nusbaum C."/>
            <person name="Birren B."/>
        </authorList>
    </citation>
    <scope>NUCLEOTIDE SEQUENCE [LARGE SCALE GENOMIC DNA]</scope>
    <source>
        <strain evidence="2 3">ACB7</strain>
    </source>
</reference>
<dbReference type="PANTHER" id="PTHR36007:SF2">
    <property type="entry name" value="TRANSPORT PROTEIN-RELATED"/>
    <property type="match status" value="1"/>
</dbReference>
<protein>
    <recommendedName>
        <fullName evidence="4">Small multi-drug export protein</fullName>
    </recommendedName>
</protein>
<keyword evidence="3" id="KW-1185">Reference proteome</keyword>
<feature type="transmembrane region" description="Helical" evidence="1">
    <location>
        <begin position="21"/>
        <end position="42"/>
    </location>
</feature>
<keyword evidence="1" id="KW-0472">Membrane</keyword>
<dbReference type="Pfam" id="PF06695">
    <property type="entry name" value="Sm_multidrug_ex"/>
    <property type="match status" value="1"/>
</dbReference>
<name>G9WU06_9FIRM</name>
<evidence type="ECO:0000256" key="1">
    <source>
        <dbReference type="SAM" id="Phobius"/>
    </source>
</evidence>
<dbReference type="InterPro" id="IPR009577">
    <property type="entry name" value="Sm_multidrug_ex"/>
</dbReference>
<dbReference type="PATRIC" id="fig|796944.3.peg.1229"/>
<dbReference type="PANTHER" id="PTHR36007">
    <property type="entry name" value="TRANSPORT PROTEIN-RELATED"/>
    <property type="match status" value="1"/>
</dbReference>
<keyword evidence="1" id="KW-1133">Transmembrane helix</keyword>
<evidence type="ECO:0008006" key="4">
    <source>
        <dbReference type="Google" id="ProtNLM"/>
    </source>
</evidence>
<proteinExistence type="predicted"/>
<dbReference type="AlphaFoldDB" id="G9WU06"/>
<sequence>MESFITFFTQELRGYLSRESIVFILSMLPVIELRGGLIAASLLKLPYIQALCLSIVGNILPIPFVLFFFSKLVVFLEKFSYTKPLANWFRKKSGKQQREN</sequence>
<keyword evidence="1" id="KW-0812">Transmembrane</keyword>
<accession>G9WU06</accession>
<dbReference type="Proteomes" id="UP000003527">
    <property type="component" value="Unassembled WGS sequence"/>
</dbReference>
<feature type="transmembrane region" description="Helical" evidence="1">
    <location>
        <begin position="48"/>
        <end position="69"/>
    </location>
</feature>
<dbReference type="HOGENOM" id="CLU_163709_0_0_9"/>
<gene>
    <name evidence="2" type="ORF">HMPREF9624_00516</name>
</gene>
<comment type="caution">
    <text evidence="2">The sequence shown here is derived from an EMBL/GenBank/DDBJ whole genome shotgun (WGS) entry which is preliminary data.</text>
</comment>
<dbReference type="EMBL" id="AFZD01000016">
    <property type="protein sequence ID" value="EHL12209.1"/>
    <property type="molecule type" value="Genomic_DNA"/>
</dbReference>
<evidence type="ECO:0000313" key="3">
    <source>
        <dbReference type="Proteomes" id="UP000003527"/>
    </source>
</evidence>
<evidence type="ECO:0000313" key="2">
    <source>
        <dbReference type="EMBL" id="EHL12209.1"/>
    </source>
</evidence>
<organism evidence="2 3">
    <name type="scientific">Oribacterium asaccharolyticum ACB7</name>
    <dbReference type="NCBI Taxonomy" id="796944"/>
    <lineage>
        <taxon>Bacteria</taxon>
        <taxon>Bacillati</taxon>
        <taxon>Bacillota</taxon>
        <taxon>Clostridia</taxon>
        <taxon>Lachnospirales</taxon>
        <taxon>Lachnospiraceae</taxon>
        <taxon>Oribacterium</taxon>
    </lineage>
</organism>